<feature type="compositionally biased region" description="Basic and acidic residues" evidence="1">
    <location>
        <begin position="139"/>
        <end position="148"/>
    </location>
</feature>
<organism evidence="3 4">
    <name type="scientific">Metabacillus endolithicus</name>
    <dbReference type="NCBI Taxonomy" id="1535204"/>
    <lineage>
        <taxon>Bacteria</taxon>
        <taxon>Bacillati</taxon>
        <taxon>Bacillota</taxon>
        <taxon>Bacilli</taxon>
        <taxon>Bacillales</taxon>
        <taxon>Bacillaceae</taxon>
        <taxon>Metabacillus</taxon>
    </lineage>
</organism>
<proteinExistence type="predicted"/>
<evidence type="ECO:0000256" key="2">
    <source>
        <dbReference type="SAM" id="SignalP"/>
    </source>
</evidence>
<feature type="compositionally biased region" description="Low complexity" evidence="1">
    <location>
        <begin position="149"/>
        <end position="163"/>
    </location>
</feature>
<evidence type="ECO:0000256" key="1">
    <source>
        <dbReference type="SAM" id="MobiDB-lite"/>
    </source>
</evidence>
<accession>A0ABW5BYH6</accession>
<comment type="caution">
    <text evidence="3">The sequence shown here is derived from an EMBL/GenBank/DDBJ whole genome shotgun (WGS) entry which is preliminary data.</text>
</comment>
<feature type="compositionally biased region" description="Basic and acidic residues" evidence="1">
    <location>
        <begin position="60"/>
        <end position="71"/>
    </location>
</feature>
<keyword evidence="4" id="KW-1185">Reference proteome</keyword>
<dbReference type="RefSeq" id="WP_247346671.1">
    <property type="nucleotide sequence ID" value="NZ_CP095550.1"/>
</dbReference>
<protein>
    <submittedName>
        <fullName evidence="3">Uncharacterized protein</fullName>
    </submittedName>
</protein>
<feature type="compositionally biased region" description="Low complexity" evidence="1">
    <location>
        <begin position="213"/>
        <end position="222"/>
    </location>
</feature>
<evidence type="ECO:0000313" key="4">
    <source>
        <dbReference type="Proteomes" id="UP001597318"/>
    </source>
</evidence>
<feature type="signal peptide" evidence="2">
    <location>
        <begin position="1"/>
        <end position="18"/>
    </location>
</feature>
<feature type="compositionally biased region" description="Basic and acidic residues" evidence="1">
    <location>
        <begin position="101"/>
        <end position="123"/>
    </location>
</feature>
<feature type="compositionally biased region" description="Low complexity" evidence="1">
    <location>
        <begin position="28"/>
        <end position="42"/>
    </location>
</feature>
<sequence>MQFRHLLVAALVSFVAFAFPNDTFAKENGQAENKNAQNAQQKTDTVKKEISKPTPSPQAKPEKPVKNKVEKTLPAQASEKASKAKPLPEKASDKTSNTKQLPEKASDKAKQAVNKVKEEKEKTVNSNQPSKQPGNEPSSSEKKEETEVKSPSQTVVTTTPSVKETTSKASEKGDDVKPVETSKEVVSVEPKKEDELPIKKESNVPIKAINPHSSFSQKSSEGSSKDRTSKGSNANSTFDKFIVNAEAYLIVKRVQPLISKQLQYRNQWDHAPPSPPPQDTPFF</sequence>
<gene>
    <name evidence="3" type="ORF">ACFSKK_15610</name>
</gene>
<feature type="region of interest" description="Disordered" evidence="1">
    <location>
        <begin position="28"/>
        <end position="237"/>
    </location>
</feature>
<feature type="chain" id="PRO_5047344776" evidence="2">
    <location>
        <begin position="19"/>
        <end position="283"/>
    </location>
</feature>
<evidence type="ECO:0000313" key="3">
    <source>
        <dbReference type="EMBL" id="MFD2215117.1"/>
    </source>
</evidence>
<feature type="compositionally biased region" description="Basic and acidic residues" evidence="1">
    <location>
        <begin position="165"/>
        <end position="183"/>
    </location>
</feature>
<feature type="compositionally biased region" description="Basic and acidic residues" evidence="1">
    <location>
        <begin position="80"/>
        <end position="93"/>
    </location>
</feature>
<dbReference type="Proteomes" id="UP001597318">
    <property type="component" value="Unassembled WGS sequence"/>
</dbReference>
<dbReference type="EMBL" id="JBHUIK010000003">
    <property type="protein sequence ID" value="MFD2215117.1"/>
    <property type="molecule type" value="Genomic_DNA"/>
</dbReference>
<keyword evidence="2" id="KW-0732">Signal</keyword>
<name>A0ABW5BYH6_9BACI</name>
<feature type="compositionally biased region" description="Basic and acidic residues" evidence="1">
    <location>
        <begin position="189"/>
        <end position="202"/>
    </location>
</feature>
<reference evidence="4" key="1">
    <citation type="journal article" date="2019" name="Int. J. Syst. Evol. Microbiol.">
        <title>The Global Catalogue of Microorganisms (GCM) 10K type strain sequencing project: providing services to taxonomists for standard genome sequencing and annotation.</title>
        <authorList>
            <consortium name="The Broad Institute Genomics Platform"/>
            <consortium name="The Broad Institute Genome Sequencing Center for Infectious Disease"/>
            <person name="Wu L."/>
            <person name="Ma J."/>
        </authorList>
    </citation>
    <scope>NUCLEOTIDE SEQUENCE [LARGE SCALE GENOMIC DNA]</scope>
    <source>
        <strain evidence="4">CGMCC 1.15474</strain>
    </source>
</reference>